<keyword evidence="1" id="KW-1133">Transmembrane helix</keyword>
<feature type="transmembrane region" description="Helical" evidence="1">
    <location>
        <begin position="64"/>
        <end position="86"/>
    </location>
</feature>
<reference evidence="2 3" key="1">
    <citation type="journal article" date="2015" name="Genome Biol. Evol.">
        <title>Comparative Genomics of a Bacterivorous Green Alga Reveals Evolutionary Causalities and Consequences of Phago-Mixotrophic Mode of Nutrition.</title>
        <authorList>
            <person name="Burns J.A."/>
            <person name="Paasch A."/>
            <person name="Narechania A."/>
            <person name="Kim E."/>
        </authorList>
    </citation>
    <scope>NUCLEOTIDE SEQUENCE [LARGE SCALE GENOMIC DNA]</scope>
    <source>
        <strain evidence="2 3">PLY_AMNH</strain>
    </source>
</reference>
<dbReference type="Proteomes" id="UP001190700">
    <property type="component" value="Unassembled WGS sequence"/>
</dbReference>
<comment type="caution">
    <text evidence="2">The sequence shown here is derived from an EMBL/GenBank/DDBJ whole genome shotgun (WGS) entry which is preliminary data.</text>
</comment>
<keyword evidence="1" id="KW-0472">Membrane</keyword>
<evidence type="ECO:0000313" key="3">
    <source>
        <dbReference type="Proteomes" id="UP001190700"/>
    </source>
</evidence>
<organism evidence="2 3">
    <name type="scientific">Cymbomonas tetramitiformis</name>
    <dbReference type="NCBI Taxonomy" id="36881"/>
    <lineage>
        <taxon>Eukaryota</taxon>
        <taxon>Viridiplantae</taxon>
        <taxon>Chlorophyta</taxon>
        <taxon>Pyramimonadophyceae</taxon>
        <taxon>Pyramimonadales</taxon>
        <taxon>Pyramimonadaceae</taxon>
        <taxon>Cymbomonas</taxon>
    </lineage>
</organism>
<name>A0AAE0CHZ9_9CHLO</name>
<evidence type="ECO:0000313" key="2">
    <source>
        <dbReference type="EMBL" id="KAK3254235.1"/>
    </source>
</evidence>
<feature type="transmembrane region" description="Helical" evidence="1">
    <location>
        <begin position="32"/>
        <end position="52"/>
    </location>
</feature>
<protein>
    <submittedName>
        <fullName evidence="2">Uncharacterized protein</fullName>
    </submittedName>
</protein>
<keyword evidence="1" id="KW-0812">Transmembrane</keyword>
<evidence type="ECO:0000256" key="1">
    <source>
        <dbReference type="SAM" id="Phobius"/>
    </source>
</evidence>
<dbReference type="Pfam" id="PF05346">
    <property type="entry name" value="DUF747"/>
    <property type="match status" value="1"/>
</dbReference>
<sequence length="108" mass="12506">MPPLQLRRAFSIAFFTARRIYGRAVQIGYEPLASCCIVIRACLPIGHGWLAWMSSASSTEVAKHVVLLVSIYIFMLCTKLLLGLMCQEFARRYIMRHERVHKRKTHLR</sequence>
<dbReference type="AlphaFoldDB" id="A0AAE0CHZ9"/>
<accession>A0AAE0CHZ9</accession>
<proteinExistence type="predicted"/>
<keyword evidence="3" id="KW-1185">Reference proteome</keyword>
<dbReference type="InterPro" id="IPR008010">
    <property type="entry name" value="Tatp1"/>
</dbReference>
<gene>
    <name evidence="2" type="ORF">CYMTET_36545</name>
</gene>
<dbReference type="EMBL" id="LGRX02023868">
    <property type="protein sequence ID" value="KAK3254235.1"/>
    <property type="molecule type" value="Genomic_DNA"/>
</dbReference>